<dbReference type="Pfam" id="PF06969">
    <property type="entry name" value="HemN_C"/>
    <property type="match status" value="1"/>
</dbReference>
<dbReference type="SMART" id="SM00729">
    <property type="entry name" value="Elp3"/>
    <property type="match status" value="1"/>
</dbReference>
<dbReference type="PANTHER" id="PTHR13932">
    <property type="entry name" value="COPROPORPHYRINIGEN III OXIDASE"/>
    <property type="match status" value="1"/>
</dbReference>
<dbReference type="Gene3D" id="3.80.30.20">
    <property type="entry name" value="tm_1862 like domain"/>
    <property type="match status" value="1"/>
</dbReference>
<sequence length="472" mass="55026">MMNNKNTFSLYIHWPFCRKKCSYCDLNSHVRDSIDENVWIDGLIKEMHYWHKFTAHYKMETIFFGGGTPSLIQPKNIEKIIKTAKTLWKPYTNSKNNHLYIGSNNLYKGREIDNLYKNDEIEITLETNPSSLEANSLREFKNAGINRISFGVQSLDDDILHLLNRTHNAEEALKFIQSSLDIFNNVSVDIMYGLPTHTLQTLQSTLDNLLKLNIHHISIYELTLQKNTLLNHQIENKELFLPCDEQIANEYELILKSCKKHEYNRYEISSFSLPGYESRHNQNYWHSKQFIGIGPGAHGRIFIENENDLYSIMQTSTNINESTSVNKNVSSNQSADFTIIPQSELNKSKNSYNSYSNEITSKKSHYYSIENSKIPEKWLEKVQNKHNGLKVFENIDIDTQIQEFIMMGLRVTDGFSILDFESRFQVKFSTITSQDKINKLLDHNYIEINQHNIKLTYSGIIRHGAICKYLIF</sequence>
<dbReference type="InterPro" id="IPR058240">
    <property type="entry name" value="rSAM_sf"/>
</dbReference>
<dbReference type="OrthoDB" id="9808022at2"/>
<dbReference type="Pfam" id="PF04055">
    <property type="entry name" value="Radical_SAM"/>
    <property type="match status" value="1"/>
</dbReference>
<dbReference type="SFLD" id="SFLDG01065">
    <property type="entry name" value="anaerobic_coproporphyrinogen-I"/>
    <property type="match status" value="1"/>
</dbReference>
<evidence type="ECO:0000313" key="2">
    <source>
        <dbReference type="EMBL" id="QEK38565.1"/>
    </source>
</evidence>
<dbReference type="EMBL" id="CP043316">
    <property type="protein sequence ID" value="QEK38565.1"/>
    <property type="molecule type" value="Genomic_DNA"/>
</dbReference>
<dbReference type="InterPro" id="IPR007197">
    <property type="entry name" value="rSAM"/>
</dbReference>
<keyword evidence="3" id="KW-1185">Reference proteome</keyword>
<accession>A0A5C0UEP0</accession>
<organism evidence="2 3">
    <name type="scientific">Candidatus Cytomitobacter primus</name>
    <dbReference type="NCBI Taxonomy" id="2066024"/>
    <lineage>
        <taxon>Bacteria</taxon>
        <taxon>Pseudomonadati</taxon>
        <taxon>Pseudomonadota</taxon>
        <taxon>Alphaproteobacteria</taxon>
        <taxon>Holosporales</taxon>
        <taxon>Holosporaceae</taxon>
        <taxon>Candidatus Cytomitobacter</taxon>
    </lineage>
</organism>
<dbReference type="InterPro" id="IPR006638">
    <property type="entry name" value="Elp3/MiaA/NifB-like_rSAM"/>
</dbReference>
<dbReference type="AlphaFoldDB" id="A0A5C0UEP0"/>
<dbReference type="PROSITE" id="PS51918">
    <property type="entry name" value="RADICAL_SAM"/>
    <property type="match status" value="1"/>
</dbReference>
<feature type="domain" description="Radical SAM core" evidence="1">
    <location>
        <begin position="2"/>
        <end position="264"/>
    </location>
</feature>
<name>A0A5C0UEP0_9PROT</name>
<proteinExistence type="predicted"/>
<dbReference type="SFLD" id="SFLDS00029">
    <property type="entry name" value="Radical_SAM"/>
    <property type="match status" value="1"/>
</dbReference>
<dbReference type="InterPro" id="IPR023404">
    <property type="entry name" value="rSAM_horseshoe"/>
</dbReference>
<dbReference type="InterPro" id="IPR010723">
    <property type="entry name" value="HemN_C"/>
</dbReference>
<dbReference type="Proteomes" id="UP000325004">
    <property type="component" value="Chromosome"/>
</dbReference>
<gene>
    <name evidence="2" type="ORF">FZC34_01410</name>
</gene>
<dbReference type="CDD" id="cd01335">
    <property type="entry name" value="Radical_SAM"/>
    <property type="match status" value="1"/>
</dbReference>
<reference evidence="2 3" key="1">
    <citation type="submission" date="2019-08" db="EMBL/GenBank/DDBJ databases">
        <title>Highly reduced genomes of protist endosymbionts show evolutionary convergence.</title>
        <authorList>
            <person name="George E."/>
            <person name="Husnik F."/>
            <person name="Tashyreva D."/>
            <person name="Prokopchuk G."/>
            <person name="Horak A."/>
            <person name="Kwong W.K."/>
            <person name="Lukes J."/>
            <person name="Keeling P.J."/>
        </authorList>
    </citation>
    <scope>NUCLEOTIDE SEQUENCE [LARGE SCALE GENOMIC DNA]</scope>
    <source>
        <strain evidence="2">1604LC</strain>
    </source>
</reference>
<evidence type="ECO:0000259" key="1">
    <source>
        <dbReference type="PROSITE" id="PS51918"/>
    </source>
</evidence>
<dbReference type="KEGG" id="cpri:FZC34_01410"/>
<dbReference type="PANTHER" id="PTHR13932:SF5">
    <property type="entry name" value="RADICAL S-ADENOSYL METHIONINE DOMAIN-CONTAINING PROTEIN 1, MITOCHONDRIAL"/>
    <property type="match status" value="1"/>
</dbReference>
<protein>
    <submittedName>
        <fullName evidence="2">Coproporphyrinogen III oxidase family protein</fullName>
    </submittedName>
</protein>
<dbReference type="GO" id="GO:0003824">
    <property type="term" value="F:catalytic activity"/>
    <property type="evidence" value="ECO:0007669"/>
    <property type="project" value="InterPro"/>
</dbReference>
<dbReference type="GO" id="GO:0005737">
    <property type="term" value="C:cytoplasm"/>
    <property type="evidence" value="ECO:0007669"/>
    <property type="project" value="TreeGrafter"/>
</dbReference>
<dbReference type="GO" id="GO:0051539">
    <property type="term" value="F:4 iron, 4 sulfur cluster binding"/>
    <property type="evidence" value="ECO:0007669"/>
    <property type="project" value="TreeGrafter"/>
</dbReference>
<dbReference type="SUPFAM" id="SSF102114">
    <property type="entry name" value="Radical SAM enzymes"/>
    <property type="match status" value="1"/>
</dbReference>
<dbReference type="InterPro" id="IPR034505">
    <property type="entry name" value="Coproporphyrinogen-III_oxidase"/>
</dbReference>
<dbReference type="GO" id="GO:0006779">
    <property type="term" value="P:porphyrin-containing compound biosynthetic process"/>
    <property type="evidence" value="ECO:0007669"/>
    <property type="project" value="TreeGrafter"/>
</dbReference>
<evidence type="ECO:0000313" key="3">
    <source>
        <dbReference type="Proteomes" id="UP000325004"/>
    </source>
</evidence>